<name>A0A8S5MV19_9CAUD</name>
<dbReference type="Pfam" id="PF18906">
    <property type="entry name" value="Phage_tube_2"/>
    <property type="match status" value="1"/>
</dbReference>
<sequence>MAVAKRAQGAQSKLTMAFETDFGVTPSTGGVVMPIISSSLKASQNLNDSNVIRGTRNPAAPSRGNIDASGSITPPVDVIGFGYWLKLAFGAPTSTAGAGSAHKHVFKIGPDMPSATFEQGYKDISTYQQFSGVRMNKMALNFGGDSELTATIDVMGCKETMAAVPFDTAPTQIAFTPFENLEATIKEGGVTVANVLSLSLNIDFGLDGDSYAIGNKGFRTYIDTGIVGVSGTLKAFFQNMDLLNKAVNGTESSLELTLTKGANSLVIKLPELIYERNSPGIDGPKGVNIEMPFKAYYGDDSEESAVLFELTNTQAAY</sequence>
<dbReference type="EMBL" id="BK014992">
    <property type="protein sequence ID" value="DAD85992.1"/>
    <property type="molecule type" value="Genomic_DNA"/>
</dbReference>
<evidence type="ECO:0000313" key="1">
    <source>
        <dbReference type="EMBL" id="DAD85992.1"/>
    </source>
</evidence>
<proteinExistence type="predicted"/>
<protein>
    <submittedName>
        <fullName evidence="1">Tail tube protein</fullName>
    </submittedName>
</protein>
<reference evidence="1" key="1">
    <citation type="journal article" date="2021" name="Proc. Natl. Acad. Sci. U.S.A.">
        <title>A Catalog of Tens of Thousands of Viruses from Human Metagenomes Reveals Hidden Associations with Chronic Diseases.</title>
        <authorList>
            <person name="Tisza M.J."/>
            <person name="Buck C.B."/>
        </authorList>
    </citation>
    <scope>NUCLEOTIDE SEQUENCE</scope>
    <source>
        <strain evidence="1">Ctv1i11</strain>
    </source>
</reference>
<accession>A0A8S5MV19</accession>
<organism evidence="1">
    <name type="scientific">Myoviridae sp. ctv1i11</name>
    <dbReference type="NCBI Taxonomy" id="2826709"/>
    <lineage>
        <taxon>Viruses</taxon>
        <taxon>Duplodnaviria</taxon>
        <taxon>Heunggongvirae</taxon>
        <taxon>Uroviricota</taxon>
        <taxon>Caudoviricetes</taxon>
    </lineage>
</organism>
<dbReference type="InterPro" id="IPR044000">
    <property type="entry name" value="Phage_tube_2"/>
</dbReference>